<dbReference type="KEGG" id="dpx:DAPPUDRAFT_301392"/>
<dbReference type="InterPro" id="IPR031311">
    <property type="entry name" value="CHIT_BIND_RR_consensus"/>
</dbReference>
<evidence type="ECO:0000256" key="4">
    <source>
        <dbReference type="SAM" id="SignalP"/>
    </source>
</evidence>
<dbReference type="PROSITE" id="PS00233">
    <property type="entry name" value="CHIT_BIND_RR_1"/>
    <property type="match status" value="1"/>
</dbReference>
<dbReference type="OrthoDB" id="6630425at2759"/>
<dbReference type="PRINTS" id="PR00947">
    <property type="entry name" value="CUTICLE"/>
</dbReference>
<feature type="region of interest" description="Disordered" evidence="3">
    <location>
        <begin position="160"/>
        <end position="183"/>
    </location>
</feature>
<reference evidence="5 6" key="1">
    <citation type="journal article" date="2011" name="Science">
        <title>The ecoresponsive genome of Daphnia pulex.</title>
        <authorList>
            <person name="Colbourne J.K."/>
            <person name="Pfrender M.E."/>
            <person name="Gilbert D."/>
            <person name="Thomas W.K."/>
            <person name="Tucker A."/>
            <person name="Oakley T.H."/>
            <person name="Tokishita S."/>
            <person name="Aerts A."/>
            <person name="Arnold G.J."/>
            <person name="Basu M.K."/>
            <person name="Bauer D.J."/>
            <person name="Caceres C.E."/>
            <person name="Carmel L."/>
            <person name="Casola C."/>
            <person name="Choi J.H."/>
            <person name="Detter J.C."/>
            <person name="Dong Q."/>
            <person name="Dusheyko S."/>
            <person name="Eads B.D."/>
            <person name="Frohlich T."/>
            <person name="Geiler-Samerotte K.A."/>
            <person name="Gerlach D."/>
            <person name="Hatcher P."/>
            <person name="Jogdeo S."/>
            <person name="Krijgsveld J."/>
            <person name="Kriventseva E.V."/>
            <person name="Kultz D."/>
            <person name="Laforsch C."/>
            <person name="Lindquist E."/>
            <person name="Lopez J."/>
            <person name="Manak J.R."/>
            <person name="Muller J."/>
            <person name="Pangilinan J."/>
            <person name="Patwardhan R.P."/>
            <person name="Pitluck S."/>
            <person name="Pritham E.J."/>
            <person name="Rechtsteiner A."/>
            <person name="Rho M."/>
            <person name="Rogozin I.B."/>
            <person name="Sakarya O."/>
            <person name="Salamov A."/>
            <person name="Schaack S."/>
            <person name="Shapiro H."/>
            <person name="Shiga Y."/>
            <person name="Skalitzky C."/>
            <person name="Smith Z."/>
            <person name="Souvorov A."/>
            <person name="Sung W."/>
            <person name="Tang Z."/>
            <person name="Tsuchiya D."/>
            <person name="Tu H."/>
            <person name="Vos H."/>
            <person name="Wang M."/>
            <person name="Wolf Y.I."/>
            <person name="Yamagata H."/>
            <person name="Yamada T."/>
            <person name="Ye Y."/>
            <person name="Shaw J.R."/>
            <person name="Andrews J."/>
            <person name="Crease T.J."/>
            <person name="Tang H."/>
            <person name="Lucas S.M."/>
            <person name="Robertson H.M."/>
            <person name="Bork P."/>
            <person name="Koonin E.V."/>
            <person name="Zdobnov E.M."/>
            <person name="Grigoriev I.V."/>
            <person name="Lynch M."/>
            <person name="Boore J.L."/>
        </authorList>
    </citation>
    <scope>NUCLEOTIDE SEQUENCE [LARGE SCALE GENOMIC DNA]</scope>
</reference>
<keyword evidence="6" id="KW-1185">Reference proteome</keyword>
<dbReference type="InterPro" id="IPR051217">
    <property type="entry name" value="Insect_Cuticle_Struc_Prot"/>
</dbReference>
<feature type="signal peptide" evidence="4">
    <location>
        <begin position="1"/>
        <end position="15"/>
    </location>
</feature>
<evidence type="ECO:0000313" key="5">
    <source>
        <dbReference type="EMBL" id="EFX84097.1"/>
    </source>
</evidence>
<gene>
    <name evidence="5" type="ORF">DAPPUDRAFT_301392</name>
</gene>
<evidence type="ECO:0008006" key="7">
    <source>
        <dbReference type="Google" id="ProtNLM"/>
    </source>
</evidence>
<dbReference type="eggNOG" id="ENOG502S4KI">
    <property type="taxonomic scope" value="Eukaryota"/>
</dbReference>
<evidence type="ECO:0000313" key="6">
    <source>
        <dbReference type="Proteomes" id="UP000000305"/>
    </source>
</evidence>
<evidence type="ECO:0000256" key="2">
    <source>
        <dbReference type="PROSITE-ProRule" id="PRU00497"/>
    </source>
</evidence>
<feature type="chain" id="PRO_5012158123" description="Cuticle protein" evidence="4">
    <location>
        <begin position="16"/>
        <end position="183"/>
    </location>
</feature>
<dbReference type="Pfam" id="PF00379">
    <property type="entry name" value="Chitin_bind_4"/>
    <property type="match status" value="1"/>
</dbReference>
<sequence>MKLFVFAALIAVAVAESAYPAPYPAATYPAYPAYETPAYETPAYEQPAYEQPAYEKSSYDYAPQPYSYGYAVKDEASYNDYSHTETRDDGNVVTGSYSVALPDGRTQVVTYRADAYGYVADVKYIGEAKYPDYQPQAYSTPSYSATESYAEEAAAYPAPAYTEPAYTKERRRRNKSQKLFNLF</sequence>
<dbReference type="GO" id="GO:0042302">
    <property type="term" value="F:structural constituent of cuticle"/>
    <property type="evidence" value="ECO:0007669"/>
    <property type="project" value="UniProtKB-UniRule"/>
</dbReference>
<evidence type="ECO:0000256" key="3">
    <source>
        <dbReference type="SAM" id="MobiDB-lite"/>
    </source>
</evidence>
<dbReference type="STRING" id="6669.E9G988"/>
<organism evidence="5 6">
    <name type="scientific">Daphnia pulex</name>
    <name type="common">Water flea</name>
    <dbReference type="NCBI Taxonomy" id="6669"/>
    <lineage>
        <taxon>Eukaryota</taxon>
        <taxon>Metazoa</taxon>
        <taxon>Ecdysozoa</taxon>
        <taxon>Arthropoda</taxon>
        <taxon>Crustacea</taxon>
        <taxon>Branchiopoda</taxon>
        <taxon>Diplostraca</taxon>
        <taxon>Cladocera</taxon>
        <taxon>Anomopoda</taxon>
        <taxon>Daphniidae</taxon>
        <taxon>Daphnia</taxon>
    </lineage>
</organism>
<dbReference type="AlphaFoldDB" id="E9G988"/>
<dbReference type="GO" id="GO:0031012">
    <property type="term" value="C:extracellular matrix"/>
    <property type="evidence" value="ECO:0000318"/>
    <property type="project" value="GO_Central"/>
</dbReference>
<dbReference type="PROSITE" id="PS51155">
    <property type="entry name" value="CHIT_BIND_RR_2"/>
    <property type="match status" value="1"/>
</dbReference>
<accession>E9G988</accession>
<dbReference type="Proteomes" id="UP000000305">
    <property type="component" value="Unassembled WGS sequence"/>
</dbReference>
<dbReference type="InParanoid" id="E9G988"/>
<name>E9G988_DAPPU</name>
<dbReference type="PANTHER" id="PTHR12236">
    <property type="entry name" value="STRUCTURAL CONTITUENT OF CUTICLE"/>
    <property type="match status" value="1"/>
</dbReference>
<dbReference type="OMA" id="NDYSHTE"/>
<protein>
    <recommendedName>
        <fullName evidence="7">Cuticle protein</fullName>
    </recommendedName>
</protein>
<keyword evidence="1 2" id="KW-0193">Cuticle</keyword>
<proteinExistence type="predicted"/>
<evidence type="ECO:0000256" key="1">
    <source>
        <dbReference type="ARBA" id="ARBA00022460"/>
    </source>
</evidence>
<dbReference type="HOGENOM" id="CLU_075165_4_1_1"/>
<dbReference type="InterPro" id="IPR000618">
    <property type="entry name" value="Insect_cuticle"/>
</dbReference>
<dbReference type="PhylomeDB" id="E9G988"/>
<keyword evidence="4" id="KW-0732">Signal</keyword>
<dbReference type="PANTHER" id="PTHR12236:SF79">
    <property type="entry name" value="CUTICULAR PROTEIN 50CB-RELATED"/>
    <property type="match status" value="1"/>
</dbReference>
<dbReference type="EMBL" id="GL732535">
    <property type="protein sequence ID" value="EFX84097.1"/>
    <property type="molecule type" value="Genomic_DNA"/>
</dbReference>